<proteinExistence type="inferred from homology"/>
<dbReference type="Proteomes" id="UP000094527">
    <property type="component" value="Unassembled WGS sequence"/>
</dbReference>
<dbReference type="PANTHER" id="PTHR11265">
    <property type="entry name" value="S-ADENOSYL-METHYLTRANSFERASE MRAW"/>
    <property type="match status" value="1"/>
</dbReference>
<dbReference type="Gene3D" id="1.10.150.170">
    <property type="entry name" value="Putative methyltransferase TM0872, insert domain"/>
    <property type="match status" value="1"/>
</dbReference>
<organism evidence="5 6">
    <name type="scientific">Orchesella cincta</name>
    <name type="common">Springtail</name>
    <name type="synonym">Podura cincta</name>
    <dbReference type="NCBI Taxonomy" id="48709"/>
    <lineage>
        <taxon>Eukaryota</taxon>
        <taxon>Metazoa</taxon>
        <taxon>Ecdysozoa</taxon>
        <taxon>Arthropoda</taxon>
        <taxon>Hexapoda</taxon>
        <taxon>Collembola</taxon>
        <taxon>Entomobryomorpha</taxon>
        <taxon>Entomobryoidea</taxon>
        <taxon>Orchesellidae</taxon>
        <taxon>Orchesellinae</taxon>
        <taxon>Orchesella</taxon>
    </lineage>
</organism>
<dbReference type="GO" id="GO:0071424">
    <property type="term" value="F:rRNA (cytosine-N4-)-methyltransferase activity"/>
    <property type="evidence" value="ECO:0007669"/>
    <property type="project" value="TreeGrafter"/>
</dbReference>
<dbReference type="InterPro" id="IPR023397">
    <property type="entry name" value="SAM-dep_MeTrfase_MraW_recog"/>
</dbReference>
<reference evidence="5 6" key="1">
    <citation type="journal article" date="2016" name="Genome Biol. Evol.">
        <title>Gene Family Evolution Reflects Adaptation to Soil Environmental Stressors in the Genome of the Collembolan Orchesella cincta.</title>
        <authorList>
            <person name="Faddeeva-Vakhrusheva A."/>
            <person name="Derks M.F."/>
            <person name="Anvar S.Y."/>
            <person name="Agamennone V."/>
            <person name="Suring W."/>
            <person name="Smit S."/>
            <person name="van Straalen N.M."/>
            <person name="Roelofs D."/>
        </authorList>
    </citation>
    <scope>NUCLEOTIDE SEQUENCE [LARGE SCALE GENOMIC DNA]</scope>
    <source>
        <tissue evidence="5">Mixed pool</tissue>
    </source>
</reference>
<dbReference type="STRING" id="48709.A0A1D2NBS3"/>
<dbReference type="HAMAP" id="MF_01007">
    <property type="entry name" value="16SrRNA_methyltr_H"/>
    <property type="match status" value="1"/>
</dbReference>
<dbReference type="OMA" id="NPAKRTF"/>
<evidence type="ECO:0000313" key="5">
    <source>
        <dbReference type="EMBL" id="ODN02704.1"/>
    </source>
</evidence>
<keyword evidence="3 5" id="KW-0808">Transferase</keyword>
<evidence type="ECO:0000256" key="2">
    <source>
        <dbReference type="ARBA" id="ARBA00022603"/>
    </source>
</evidence>
<dbReference type="OrthoDB" id="16290at2759"/>
<dbReference type="SUPFAM" id="SSF53335">
    <property type="entry name" value="S-adenosyl-L-methionine-dependent methyltransferases"/>
    <property type="match status" value="1"/>
</dbReference>
<keyword evidence="2 5" id="KW-0489">Methyltransferase</keyword>
<dbReference type="PANTHER" id="PTHR11265:SF0">
    <property type="entry name" value="12S RRNA N4-METHYLCYTIDINE METHYLTRANSFERASE"/>
    <property type="match status" value="1"/>
</dbReference>
<sequence>MTPFKSLFSYAVRIHLRKNACLYNHKLIRPSSSANPSIIQSVDNGSAVNIQPDEISHIPVMLNEVMTYLDPQPGHVLIDMTCGGGGHTRKILETVPNVKIYGLDRDPVAYERGVRLQFEYPDRFFPILGRFSELPRLVKAQQIPNVDGVLFDLGCSSMQFEDPRRGFGLSRDGPLDMRMDGDRFPDQPTAADVIEHIDEEHLVKILKCYGEEKRAKKVARAIVEARYMFKRLKTTNELASLIDSVLDSETRLDKLTRPTHVATKTFQAIRIFVNNEMNELNRGIEVAHDILKQDGKLVVITFHSLEDRIVKRHLIGIDMDEPVSRTISQKYRNAASWHNPLDIDSIFDRKWNNLTKHVVAPSFNDMQINPRCRSAKLRCATKNNVQVVKNKI</sequence>
<dbReference type="SUPFAM" id="SSF81799">
    <property type="entry name" value="Putative methyltransferase TM0872, insert domain"/>
    <property type="match status" value="1"/>
</dbReference>
<dbReference type="Gene3D" id="3.40.50.150">
    <property type="entry name" value="Vaccinia Virus protein VP39"/>
    <property type="match status" value="1"/>
</dbReference>
<protein>
    <submittedName>
        <fullName evidence="5">Putative methyltransferase-like protein 15</fullName>
    </submittedName>
</protein>
<keyword evidence="6" id="KW-1185">Reference proteome</keyword>
<comment type="similarity">
    <text evidence="1">Belongs to the methyltransferase superfamily. RsmH family.</text>
</comment>
<comment type="caution">
    <text evidence="5">The sequence shown here is derived from an EMBL/GenBank/DDBJ whole genome shotgun (WGS) entry which is preliminary data.</text>
</comment>
<name>A0A1D2NBS3_ORCCI</name>
<dbReference type="Pfam" id="PF01795">
    <property type="entry name" value="Methyltransf_5"/>
    <property type="match status" value="1"/>
</dbReference>
<dbReference type="EMBL" id="LJIJ01000098">
    <property type="protein sequence ID" value="ODN02704.1"/>
    <property type="molecule type" value="Genomic_DNA"/>
</dbReference>
<dbReference type="NCBIfam" id="TIGR00006">
    <property type="entry name" value="16S rRNA (cytosine(1402)-N(4))-methyltransferase RsmH"/>
    <property type="match status" value="1"/>
</dbReference>
<dbReference type="GO" id="GO:0070475">
    <property type="term" value="P:rRNA base methylation"/>
    <property type="evidence" value="ECO:0007669"/>
    <property type="project" value="TreeGrafter"/>
</dbReference>
<dbReference type="AlphaFoldDB" id="A0A1D2NBS3"/>
<dbReference type="CDD" id="cd02440">
    <property type="entry name" value="AdoMet_MTases"/>
    <property type="match status" value="1"/>
</dbReference>
<evidence type="ECO:0000256" key="4">
    <source>
        <dbReference type="ARBA" id="ARBA00022691"/>
    </source>
</evidence>
<evidence type="ECO:0000256" key="1">
    <source>
        <dbReference type="ARBA" id="ARBA00010396"/>
    </source>
</evidence>
<gene>
    <name evidence="5" type="ORF">Ocin01_03963</name>
</gene>
<keyword evidence="4" id="KW-0949">S-adenosyl-L-methionine</keyword>
<evidence type="ECO:0000256" key="3">
    <source>
        <dbReference type="ARBA" id="ARBA00022679"/>
    </source>
</evidence>
<evidence type="ECO:0000313" key="6">
    <source>
        <dbReference type="Proteomes" id="UP000094527"/>
    </source>
</evidence>
<accession>A0A1D2NBS3</accession>
<dbReference type="InterPro" id="IPR002903">
    <property type="entry name" value="RsmH"/>
</dbReference>
<dbReference type="InterPro" id="IPR029063">
    <property type="entry name" value="SAM-dependent_MTases_sf"/>
</dbReference>